<dbReference type="InterPro" id="IPR030963">
    <property type="entry name" value="DHQ_synth_fam"/>
</dbReference>
<comment type="cofactor">
    <cofactor evidence="2 18">
        <name>NAD(+)</name>
        <dbReference type="ChEBI" id="CHEBI:57540"/>
    </cofactor>
</comment>
<evidence type="ECO:0000256" key="9">
    <source>
        <dbReference type="ARBA" id="ARBA00022490"/>
    </source>
</evidence>
<dbReference type="CDD" id="cd08195">
    <property type="entry name" value="DHQS"/>
    <property type="match status" value="1"/>
</dbReference>
<dbReference type="InterPro" id="IPR056179">
    <property type="entry name" value="DHQS_C"/>
</dbReference>
<keyword evidence="10 18" id="KW-0028">Amino-acid biosynthesis</keyword>
<accession>A0ABT7AEZ6</accession>
<dbReference type="Pfam" id="PF24621">
    <property type="entry name" value="DHQS_C"/>
    <property type="match status" value="1"/>
</dbReference>
<dbReference type="SUPFAM" id="SSF56796">
    <property type="entry name" value="Dehydroquinate synthase-like"/>
    <property type="match status" value="1"/>
</dbReference>
<evidence type="ECO:0000259" key="19">
    <source>
        <dbReference type="Pfam" id="PF01761"/>
    </source>
</evidence>
<evidence type="ECO:0000313" key="22">
    <source>
        <dbReference type="Proteomes" id="UP001321492"/>
    </source>
</evidence>
<keyword evidence="14 18" id="KW-0520">NAD</keyword>
<dbReference type="NCBIfam" id="TIGR01357">
    <property type="entry name" value="aroB"/>
    <property type="match status" value="1"/>
</dbReference>
<evidence type="ECO:0000256" key="14">
    <source>
        <dbReference type="ARBA" id="ARBA00023027"/>
    </source>
</evidence>
<dbReference type="InterPro" id="IPR030960">
    <property type="entry name" value="DHQS/DOIS_N"/>
</dbReference>
<keyword evidence="12 18" id="KW-0547">Nucleotide-binding</keyword>
<organism evidence="21 22">
    <name type="scientific">Chelatococcus albus</name>
    <dbReference type="NCBI Taxonomy" id="3047466"/>
    <lineage>
        <taxon>Bacteria</taxon>
        <taxon>Pseudomonadati</taxon>
        <taxon>Pseudomonadota</taxon>
        <taxon>Alphaproteobacteria</taxon>
        <taxon>Hyphomicrobiales</taxon>
        <taxon>Chelatococcaceae</taxon>
        <taxon>Chelatococcus</taxon>
    </lineage>
</organism>
<sequence>MTGMMEISATADRPPAAAPPRIVRVGLGERSYDILIGRDIMAAAAARIAALAPGGTAAVVTDTTVGALHAASLEAALAGAGLRTARITVPPGESSKSYTRFAEICDALLAAKVERGDLVVALGGGVVGDLAGFAAAVVRRGVRFVQVPTTLLAQVDSSVGGKTGINSPHGKNLVGAFHQPSLVVADTALLDTLSPREFRAGYAEVVKYGLIDDADFFGWCEANGTRIFGAGPERDHAVAKSCAAKAAVVARDEREDGDRALLNLGHTFGHALERAVAYDGARLVHGEGVAIGMALAFRFSQRLGLCPGQDALRVARHLEAVGLPTRLADVPGGVGTAASLLDAMAQDKKVRRGELTFILARGIGRSFVARGIAAAAVHDFLVAELADDPGR</sequence>
<evidence type="ECO:0000256" key="6">
    <source>
        <dbReference type="ARBA" id="ARBA00005412"/>
    </source>
</evidence>
<comment type="caution">
    <text evidence="21">The sequence shown here is derived from an EMBL/GenBank/DDBJ whole genome shotgun (WGS) entry which is preliminary data.</text>
</comment>
<keyword evidence="22" id="KW-1185">Reference proteome</keyword>
<evidence type="ECO:0000256" key="11">
    <source>
        <dbReference type="ARBA" id="ARBA00022723"/>
    </source>
</evidence>
<comment type="catalytic activity">
    <reaction evidence="1 18">
        <text>7-phospho-2-dehydro-3-deoxy-D-arabino-heptonate = 3-dehydroquinate + phosphate</text>
        <dbReference type="Rhea" id="RHEA:21968"/>
        <dbReference type="ChEBI" id="CHEBI:32364"/>
        <dbReference type="ChEBI" id="CHEBI:43474"/>
        <dbReference type="ChEBI" id="CHEBI:58394"/>
        <dbReference type="EC" id="4.2.3.4"/>
    </reaction>
</comment>
<evidence type="ECO:0000313" key="21">
    <source>
        <dbReference type="EMBL" id="MDJ1157419.1"/>
    </source>
</evidence>
<keyword evidence="13 18" id="KW-0862">Zinc</keyword>
<feature type="binding site" evidence="18">
    <location>
        <position position="266"/>
    </location>
    <ligand>
        <name>Zn(2+)</name>
        <dbReference type="ChEBI" id="CHEBI:29105"/>
    </ligand>
</feature>
<evidence type="ECO:0000256" key="7">
    <source>
        <dbReference type="ARBA" id="ARBA00013031"/>
    </source>
</evidence>
<feature type="binding site" evidence="18">
    <location>
        <position position="204"/>
    </location>
    <ligand>
        <name>Zn(2+)</name>
        <dbReference type="ChEBI" id="CHEBI:29105"/>
    </ligand>
</feature>
<evidence type="ECO:0000256" key="2">
    <source>
        <dbReference type="ARBA" id="ARBA00001911"/>
    </source>
</evidence>
<dbReference type="Gene3D" id="1.20.1090.10">
    <property type="entry name" value="Dehydroquinate synthase-like - alpha domain"/>
    <property type="match status" value="1"/>
</dbReference>
<feature type="binding site" evidence="18">
    <location>
        <begin position="125"/>
        <end position="129"/>
    </location>
    <ligand>
        <name>NAD(+)</name>
        <dbReference type="ChEBI" id="CHEBI:57540"/>
    </ligand>
</feature>
<keyword evidence="9 18" id="KW-0963">Cytoplasm</keyword>
<comment type="function">
    <text evidence="3 18">Catalyzes the conversion of 3-deoxy-D-arabino-heptulosonate 7-phosphate (DAHP) to dehydroquinate (DHQ).</text>
</comment>
<dbReference type="Pfam" id="PF01761">
    <property type="entry name" value="DHQ_synthase"/>
    <property type="match status" value="1"/>
</dbReference>
<dbReference type="PANTHER" id="PTHR43622">
    <property type="entry name" value="3-DEHYDROQUINATE SYNTHASE"/>
    <property type="match status" value="1"/>
</dbReference>
<dbReference type="InterPro" id="IPR016037">
    <property type="entry name" value="DHQ_synth_AroB"/>
</dbReference>
<name>A0ABT7AEZ6_9HYPH</name>
<evidence type="ECO:0000256" key="15">
    <source>
        <dbReference type="ARBA" id="ARBA00023141"/>
    </source>
</evidence>
<evidence type="ECO:0000256" key="18">
    <source>
        <dbReference type="HAMAP-Rule" id="MF_00110"/>
    </source>
</evidence>
<feature type="binding site" evidence="18">
    <location>
        <begin position="149"/>
        <end position="150"/>
    </location>
    <ligand>
        <name>NAD(+)</name>
        <dbReference type="ChEBI" id="CHEBI:57540"/>
    </ligand>
</feature>
<keyword evidence="16 18" id="KW-0456">Lyase</keyword>
<dbReference type="GO" id="GO:0003856">
    <property type="term" value="F:3-dehydroquinate synthase activity"/>
    <property type="evidence" value="ECO:0007669"/>
    <property type="project" value="UniProtKB-EC"/>
</dbReference>
<evidence type="ECO:0000256" key="1">
    <source>
        <dbReference type="ARBA" id="ARBA00001393"/>
    </source>
</evidence>
<feature type="binding site" evidence="18">
    <location>
        <position position="162"/>
    </location>
    <ligand>
        <name>NAD(+)</name>
        <dbReference type="ChEBI" id="CHEBI:57540"/>
    </ligand>
</feature>
<feature type="domain" description="3-dehydroquinate synthase C-terminal" evidence="20">
    <location>
        <begin position="201"/>
        <end position="350"/>
    </location>
</feature>
<feature type="domain" description="3-dehydroquinate synthase N-terminal" evidence="19">
    <location>
        <begin position="87"/>
        <end position="199"/>
    </location>
</feature>
<feature type="binding site" evidence="18">
    <location>
        <position position="285"/>
    </location>
    <ligand>
        <name>Zn(2+)</name>
        <dbReference type="ChEBI" id="CHEBI:29105"/>
    </ligand>
</feature>
<dbReference type="Gene3D" id="3.40.50.1970">
    <property type="match status" value="1"/>
</dbReference>
<keyword evidence="11 18" id="KW-0479">Metal-binding</keyword>
<evidence type="ECO:0000256" key="13">
    <source>
        <dbReference type="ARBA" id="ARBA00022833"/>
    </source>
</evidence>
<proteinExistence type="inferred from homology"/>
<protein>
    <recommendedName>
        <fullName evidence="8 18">3-dehydroquinate synthase</fullName>
        <shortName evidence="18">DHQS</shortName>
        <ecNumber evidence="7 18">4.2.3.4</ecNumber>
    </recommendedName>
</protein>
<evidence type="ECO:0000256" key="17">
    <source>
        <dbReference type="ARBA" id="ARBA00023285"/>
    </source>
</evidence>
<evidence type="ECO:0000259" key="20">
    <source>
        <dbReference type="Pfam" id="PF24621"/>
    </source>
</evidence>
<evidence type="ECO:0000256" key="8">
    <source>
        <dbReference type="ARBA" id="ARBA00017684"/>
    </source>
</evidence>
<gene>
    <name evidence="18 21" type="primary">aroB</name>
    <name evidence="21" type="ORF">QNA08_04095</name>
</gene>
<dbReference type="Proteomes" id="UP001321492">
    <property type="component" value="Unassembled WGS sequence"/>
</dbReference>
<comment type="cofactor">
    <cofactor evidence="18">
        <name>Co(2+)</name>
        <dbReference type="ChEBI" id="CHEBI:48828"/>
    </cofactor>
    <cofactor evidence="18">
        <name>Zn(2+)</name>
        <dbReference type="ChEBI" id="CHEBI:29105"/>
    </cofactor>
    <text evidence="18">Binds 1 divalent metal cation per subunit. Can use either Co(2+) or Zn(2+).</text>
</comment>
<keyword evidence="15 18" id="KW-0057">Aromatic amino acid biosynthesis</keyword>
<keyword evidence="17 18" id="KW-0170">Cobalt</keyword>
<evidence type="ECO:0000256" key="12">
    <source>
        <dbReference type="ARBA" id="ARBA00022741"/>
    </source>
</evidence>
<comment type="subcellular location">
    <subcellularLocation>
        <location evidence="4 18">Cytoplasm</location>
    </subcellularLocation>
</comment>
<evidence type="ECO:0000256" key="16">
    <source>
        <dbReference type="ARBA" id="ARBA00023239"/>
    </source>
</evidence>
<reference evidence="21 22" key="1">
    <citation type="submission" date="2023-05" db="EMBL/GenBank/DDBJ databases">
        <title>Chelatococcus sp. nov., a moderately thermophilic bacterium isolated from hot spring microbial mat.</title>
        <authorList>
            <person name="Hu C.-J."/>
            <person name="Li W.-J."/>
        </authorList>
    </citation>
    <scope>NUCLEOTIDE SEQUENCE [LARGE SCALE GENOMIC DNA]</scope>
    <source>
        <strain evidence="21 22">SYSU G07232</strain>
    </source>
</reference>
<dbReference type="RefSeq" id="WP_283739418.1">
    <property type="nucleotide sequence ID" value="NZ_JASJEV010000002.1"/>
</dbReference>
<comment type="similarity">
    <text evidence="6 18">Belongs to the sugar phosphate cyclases superfamily. Dehydroquinate synthase family.</text>
</comment>
<dbReference type="PIRSF" id="PIRSF001455">
    <property type="entry name" value="DHQ_synth"/>
    <property type="match status" value="1"/>
</dbReference>
<comment type="caution">
    <text evidence="18">Lacks conserved residue(s) required for the propagation of feature annotation.</text>
</comment>
<dbReference type="InterPro" id="IPR050071">
    <property type="entry name" value="Dehydroquinate_synthase"/>
</dbReference>
<dbReference type="EC" id="4.2.3.4" evidence="7 18"/>
<dbReference type="PANTHER" id="PTHR43622:SF7">
    <property type="entry name" value="3-DEHYDROQUINATE SYNTHASE, CHLOROPLASTIC"/>
    <property type="match status" value="1"/>
</dbReference>
<comment type="pathway">
    <text evidence="5 18">Metabolic intermediate biosynthesis; chorismate biosynthesis; chorismate from D-erythrose 4-phosphate and phosphoenolpyruvate: step 2/7.</text>
</comment>
<feature type="binding site" evidence="18">
    <location>
        <position position="171"/>
    </location>
    <ligand>
        <name>NAD(+)</name>
        <dbReference type="ChEBI" id="CHEBI:57540"/>
    </ligand>
</feature>
<dbReference type="HAMAP" id="MF_00110">
    <property type="entry name" value="DHQ_synthase"/>
    <property type="match status" value="1"/>
</dbReference>
<evidence type="ECO:0000256" key="4">
    <source>
        <dbReference type="ARBA" id="ARBA00004496"/>
    </source>
</evidence>
<dbReference type="EMBL" id="JASJEV010000002">
    <property type="protein sequence ID" value="MDJ1157419.1"/>
    <property type="molecule type" value="Genomic_DNA"/>
</dbReference>
<evidence type="ECO:0000256" key="3">
    <source>
        <dbReference type="ARBA" id="ARBA00003485"/>
    </source>
</evidence>
<evidence type="ECO:0000256" key="10">
    <source>
        <dbReference type="ARBA" id="ARBA00022605"/>
    </source>
</evidence>
<evidence type="ECO:0000256" key="5">
    <source>
        <dbReference type="ARBA" id="ARBA00004661"/>
    </source>
</evidence>